<evidence type="ECO:0000256" key="1">
    <source>
        <dbReference type="ARBA" id="ARBA00022676"/>
    </source>
</evidence>
<name>A0ABY5PLA5_9ACTN</name>
<dbReference type="Gene3D" id="3.40.50.2000">
    <property type="entry name" value="Glycogen Phosphorylase B"/>
    <property type="match status" value="2"/>
</dbReference>
<keyword evidence="1" id="KW-0328">Glycosyltransferase</keyword>
<keyword evidence="5" id="KW-1185">Reference proteome</keyword>
<feature type="domain" description="Glycosyl transferase family 1" evidence="3">
    <location>
        <begin position="209"/>
        <end position="373"/>
    </location>
</feature>
<evidence type="ECO:0000256" key="2">
    <source>
        <dbReference type="ARBA" id="ARBA00022679"/>
    </source>
</evidence>
<dbReference type="CDD" id="cd03801">
    <property type="entry name" value="GT4_PimA-like"/>
    <property type="match status" value="1"/>
</dbReference>
<organism evidence="4 5">
    <name type="scientific">Svornostia abyssi</name>
    <dbReference type="NCBI Taxonomy" id="2898438"/>
    <lineage>
        <taxon>Bacteria</taxon>
        <taxon>Bacillati</taxon>
        <taxon>Actinomycetota</taxon>
        <taxon>Thermoleophilia</taxon>
        <taxon>Solirubrobacterales</taxon>
        <taxon>Baekduiaceae</taxon>
        <taxon>Svornostia</taxon>
    </lineage>
</organism>
<reference evidence="5" key="1">
    <citation type="submission" date="2021-11" db="EMBL/GenBank/DDBJ databases">
        <title>Cultivation dependent microbiological survey of springs from the worlds oldest radium mine currently devoted to the extraction of radon-saturated water.</title>
        <authorList>
            <person name="Kapinusova G."/>
            <person name="Smrhova T."/>
            <person name="Strejcek M."/>
            <person name="Suman J."/>
            <person name="Jani K."/>
            <person name="Pajer P."/>
            <person name="Uhlik O."/>
        </authorList>
    </citation>
    <scope>NUCLEOTIDE SEQUENCE [LARGE SCALE GENOMIC DNA]</scope>
    <source>
        <strain evidence="5">J379</strain>
    </source>
</reference>
<dbReference type="Proteomes" id="UP001058860">
    <property type="component" value="Chromosome"/>
</dbReference>
<dbReference type="Pfam" id="PF00534">
    <property type="entry name" value="Glycos_transf_1"/>
    <property type="match status" value="1"/>
</dbReference>
<sequence>MTVHYVVRTFPRLSETFVQREVAELVRRGVPLTVWNLIPAEADEEVVLTPEVRAVVRDVPGLRTLVGAAVREAFARPVRFARAAGWCAAWAVRERDPRHLAAVPYAACLARRVPAGAHVHAHFANTPTTVALALGILGGQQVSFTGHARDLFAVTSPAFLADKVARGTFLAVGTEYSVSRIRPMVAPADAGKVVVVRNGLAAAPDVERAPEDGLVVTVARLVPKKGLPTLLRALALLRERGVGARVEIVGGGPQEDELRALAAELGLGDALRLAGPQGRDGVDDALGRAQVFALPCRREDDGDEDNLPVAILEAMQLGIPVVTTPIAGIPEAVIDGRSGLVVAQDDAAALADAIERLLGDAALREQLAAGAREVIAERFDVERNVGGLLARMRD</sequence>
<gene>
    <name evidence="4" type="ORF">LRS13_07405</name>
</gene>
<keyword evidence="2" id="KW-0808">Transferase</keyword>
<dbReference type="RefSeq" id="WP_353865799.1">
    <property type="nucleotide sequence ID" value="NZ_CP088295.1"/>
</dbReference>
<evidence type="ECO:0000259" key="3">
    <source>
        <dbReference type="Pfam" id="PF00534"/>
    </source>
</evidence>
<dbReference type="SUPFAM" id="SSF53756">
    <property type="entry name" value="UDP-Glycosyltransferase/glycogen phosphorylase"/>
    <property type="match status" value="1"/>
</dbReference>
<evidence type="ECO:0000313" key="4">
    <source>
        <dbReference type="EMBL" id="UUY05340.1"/>
    </source>
</evidence>
<protein>
    <submittedName>
        <fullName evidence="4">Glycosyltransferase family 4 protein</fullName>
    </submittedName>
</protein>
<dbReference type="PANTHER" id="PTHR12526:SF510">
    <property type="entry name" value="D-INOSITOL 3-PHOSPHATE GLYCOSYLTRANSFERASE"/>
    <property type="match status" value="1"/>
</dbReference>
<evidence type="ECO:0000313" key="5">
    <source>
        <dbReference type="Proteomes" id="UP001058860"/>
    </source>
</evidence>
<proteinExistence type="predicted"/>
<dbReference type="InterPro" id="IPR001296">
    <property type="entry name" value="Glyco_trans_1"/>
</dbReference>
<dbReference type="PANTHER" id="PTHR12526">
    <property type="entry name" value="GLYCOSYLTRANSFERASE"/>
    <property type="match status" value="1"/>
</dbReference>
<accession>A0ABY5PLA5</accession>
<dbReference type="EMBL" id="CP088295">
    <property type="protein sequence ID" value="UUY05340.1"/>
    <property type="molecule type" value="Genomic_DNA"/>
</dbReference>